<dbReference type="RefSeq" id="WP_244754532.1">
    <property type="nucleotide sequence ID" value="NZ_CP095074.1"/>
</dbReference>
<feature type="domain" description="Polymerase/histidinol phosphatase N-terminal" evidence="1">
    <location>
        <begin position="3"/>
        <end position="68"/>
    </location>
</feature>
<dbReference type="InterPro" id="IPR016195">
    <property type="entry name" value="Pol/histidinol_Pase-like"/>
</dbReference>
<keyword evidence="3" id="KW-1185">Reference proteome</keyword>
<dbReference type="SUPFAM" id="SSF89550">
    <property type="entry name" value="PHP domain-like"/>
    <property type="match status" value="1"/>
</dbReference>
<dbReference type="Gene3D" id="1.10.150.650">
    <property type="match status" value="1"/>
</dbReference>
<sequence>MKADLHVHSHYSDGSDSVEEVIKQAKANGVTHISFVDHDTVDGLPEIIMLGEKYGLEIIPGIEISAYDYKRDRKVHVLGYHYHPEALHIKSVCQPILERRQQHSLWQIRQINKAGYKLNAEAIMETAWPCRTIYKQHIMNHLTGDAYASPEYKELYKRLFKNGGVASGDIKYVDAFAAVEAIVADGGMAVVAHPGQLESYEMIPELVEAGLEGVERNHPDHAEEDHQKVEALAKQYNLVMTGGTDYHGSFGASIEIGSLTSPSLWSQIKEVR</sequence>
<name>A0ABY4H2V5_9BACI</name>
<organism evidence="2 3">
    <name type="scientific">Halobacillus shinanisalinarum</name>
    <dbReference type="NCBI Taxonomy" id="2932258"/>
    <lineage>
        <taxon>Bacteria</taxon>
        <taxon>Bacillati</taxon>
        <taxon>Bacillota</taxon>
        <taxon>Bacilli</taxon>
        <taxon>Bacillales</taxon>
        <taxon>Bacillaceae</taxon>
        <taxon>Halobacillus</taxon>
    </lineage>
</organism>
<dbReference type="Proteomes" id="UP000831880">
    <property type="component" value="Chromosome"/>
</dbReference>
<evidence type="ECO:0000313" key="2">
    <source>
        <dbReference type="EMBL" id="UOQ94689.1"/>
    </source>
</evidence>
<evidence type="ECO:0000313" key="3">
    <source>
        <dbReference type="Proteomes" id="UP000831880"/>
    </source>
</evidence>
<dbReference type="CDD" id="cd07438">
    <property type="entry name" value="PHP_HisPPase_AMP"/>
    <property type="match status" value="1"/>
</dbReference>
<dbReference type="InterPro" id="IPR003141">
    <property type="entry name" value="Pol/His_phosphatase_N"/>
</dbReference>
<dbReference type="EMBL" id="CP095074">
    <property type="protein sequence ID" value="UOQ94689.1"/>
    <property type="molecule type" value="Genomic_DNA"/>
</dbReference>
<dbReference type="PANTHER" id="PTHR42924:SF3">
    <property type="entry name" value="POLYMERASE_HISTIDINOL PHOSPHATASE N-TERMINAL DOMAIN-CONTAINING PROTEIN"/>
    <property type="match status" value="1"/>
</dbReference>
<reference evidence="2 3" key="1">
    <citation type="submission" date="2022-04" db="EMBL/GenBank/DDBJ databases">
        <title>Halobacillus sp. isolated from saltern.</title>
        <authorList>
            <person name="Won M."/>
            <person name="Lee C.-M."/>
            <person name="Woen H.-Y."/>
            <person name="Kwon S.-W."/>
        </authorList>
    </citation>
    <scope>NUCLEOTIDE SEQUENCE [LARGE SCALE GENOMIC DNA]</scope>
    <source>
        <strain evidence="2 3">SSTM10-2</strain>
    </source>
</reference>
<evidence type="ECO:0000259" key="1">
    <source>
        <dbReference type="SMART" id="SM00481"/>
    </source>
</evidence>
<gene>
    <name evidence="2" type="ORF">MUO14_07010</name>
</gene>
<proteinExistence type="predicted"/>
<dbReference type="PANTHER" id="PTHR42924">
    <property type="entry name" value="EXONUCLEASE"/>
    <property type="match status" value="1"/>
</dbReference>
<dbReference type="Pfam" id="PF02811">
    <property type="entry name" value="PHP"/>
    <property type="match status" value="1"/>
</dbReference>
<dbReference type="InterPro" id="IPR052018">
    <property type="entry name" value="PHP_domain"/>
</dbReference>
<dbReference type="InterPro" id="IPR004013">
    <property type="entry name" value="PHP_dom"/>
</dbReference>
<dbReference type="Gene3D" id="3.20.20.140">
    <property type="entry name" value="Metal-dependent hydrolases"/>
    <property type="match status" value="1"/>
</dbReference>
<protein>
    <submittedName>
        <fullName evidence="2">PHP domain-containing protein</fullName>
    </submittedName>
</protein>
<accession>A0ABY4H2V5</accession>
<dbReference type="SMART" id="SM00481">
    <property type="entry name" value="POLIIIAc"/>
    <property type="match status" value="1"/>
</dbReference>